<reference evidence="2" key="1">
    <citation type="submission" date="2024-06" db="EMBL/GenBank/DDBJ databases">
        <title>Multi-omics analyses provide insights into the biosynthesis of the anticancer antibiotic pleurotin in Hohenbuehelia grisea.</title>
        <authorList>
            <person name="Weaver J.A."/>
            <person name="Alberti F."/>
        </authorList>
    </citation>
    <scope>NUCLEOTIDE SEQUENCE [LARGE SCALE GENOMIC DNA]</scope>
    <source>
        <strain evidence="2">T-177</strain>
    </source>
</reference>
<dbReference type="InterPro" id="IPR011009">
    <property type="entry name" value="Kinase-like_dom_sf"/>
</dbReference>
<proteinExistence type="predicted"/>
<dbReference type="Gene3D" id="1.10.510.10">
    <property type="entry name" value="Transferase(Phosphotransferase) domain 1"/>
    <property type="match status" value="1"/>
</dbReference>
<sequence length="93" mass="10329">MHLSRMVELVGPFPADLVSLANKDGKYFDEHGNLLRSHSLPSQGTVMERLAHAGLQGEELLETSVFIYRALTLDPKARPSASELLSDPWLLSR</sequence>
<name>A0ABR3IZB0_9AGAR</name>
<gene>
    <name evidence="1" type="ORF">HGRIS_011113</name>
</gene>
<organism evidence="1 2">
    <name type="scientific">Hohenbuehelia grisea</name>
    <dbReference type="NCBI Taxonomy" id="104357"/>
    <lineage>
        <taxon>Eukaryota</taxon>
        <taxon>Fungi</taxon>
        <taxon>Dikarya</taxon>
        <taxon>Basidiomycota</taxon>
        <taxon>Agaricomycotina</taxon>
        <taxon>Agaricomycetes</taxon>
        <taxon>Agaricomycetidae</taxon>
        <taxon>Agaricales</taxon>
        <taxon>Pleurotineae</taxon>
        <taxon>Pleurotaceae</taxon>
        <taxon>Hohenbuehelia</taxon>
    </lineage>
</organism>
<dbReference type="Proteomes" id="UP001556367">
    <property type="component" value="Unassembled WGS sequence"/>
</dbReference>
<dbReference type="EMBL" id="JASNQZ010000014">
    <property type="protein sequence ID" value="KAL0948553.1"/>
    <property type="molecule type" value="Genomic_DNA"/>
</dbReference>
<dbReference type="SUPFAM" id="SSF56112">
    <property type="entry name" value="Protein kinase-like (PK-like)"/>
    <property type="match status" value="1"/>
</dbReference>
<keyword evidence="2" id="KW-1185">Reference proteome</keyword>
<comment type="caution">
    <text evidence="1">The sequence shown here is derived from an EMBL/GenBank/DDBJ whole genome shotgun (WGS) entry which is preliminary data.</text>
</comment>
<accession>A0ABR3IZB0</accession>
<protein>
    <submittedName>
        <fullName evidence="1">Uncharacterized protein</fullName>
    </submittedName>
</protein>
<evidence type="ECO:0000313" key="1">
    <source>
        <dbReference type="EMBL" id="KAL0948553.1"/>
    </source>
</evidence>
<evidence type="ECO:0000313" key="2">
    <source>
        <dbReference type="Proteomes" id="UP001556367"/>
    </source>
</evidence>